<comment type="similarity">
    <text evidence="1">Belongs to the ZraP family.</text>
</comment>
<feature type="region of interest" description="Disordered" evidence="4">
    <location>
        <begin position="39"/>
        <end position="59"/>
    </location>
</feature>
<organism evidence="5 6">
    <name type="scientific">Rehaibacterium terrae</name>
    <dbReference type="NCBI Taxonomy" id="1341696"/>
    <lineage>
        <taxon>Bacteria</taxon>
        <taxon>Pseudomonadati</taxon>
        <taxon>Pseudomonadota</taxon>
        <taxon>Gammaproteobacteria</taxon>
        <taxon>Lysobacterales</taxon>
        <taxon>Lysobacteraceae</taxon>
        <taxon>Rehaibacterium</taxon>
    </lineage>
</organism>
<evidence type="ECO:0000256" key="2">
    <source>
        <dbReference type="ARBA" id="ARBA00044983"/>
    </source>
</evidence>
<accession>A0A7W7V7L1</accession>
<evidence type="ECO:0000256" key="4">
    <source>
        <dbReference type="SAM" id="MobiDB-lite"/>
    </source>
</evidence>
<keyword evidence="6" id="KW-1185">Reference proteome</keyword>
<dbReference type="InterPro" id="IPR025961">
    <property type="entry name" value="Metal_resist"/>
</dbReference>
<evidence type="ECO:0000313" key="6">
    <source>
        <dbReference type="Proteomes" id="UP000519004"/>
    </source>
</evidence>
<name>A0A7W7V7L1_9GAMM</name>
<dbReference type="Proteomes" id="UP000519004">
    <property type="component" value="Unassembled WGS sequence"/>
</dbReference>
<evidence type="ECO:0000313" key="5">
    <source>
        <dbReference type="EMBL" id="MBB5014681.1"/>
    </source>
</evidence>
<proteinExistence type="inferred from homology"/>
<dbReference type="Pfam" id="PF13801">
    <property type="entry name" value="Metal_resist"/>
    <property type="match status" value="1"/>
</dbReference>
<dbReference type="RefSeq" id="WP_183947266.1">
    <property type="nucleotide sequence ID" value="NZ_JACHHX010000003.1"/>
</dbReference>
<gene>
    <name evidence="5" type="ORF">HNQ58_000557</name>
</gene>
<dbReference type="AlphaFoldDB" id="A0A7W7V7L1"/>
<evidence type="ECO:0000256" key="1">
    <source>
        <dbReference type="ARBA" id="ARBA00044945"/>
    </source>
</evidence>
<dbReference type="Gene3D" id="1.20.120.1490">
    <property type="match status" value="1"/>
</dbReference>
<reference evidence="5 6" key="1">
    <citation type="submission" date="2020-08" db="EMBL/GenBank/DDBJ databases">
        <title>Genomic Encyclopedia of Type Strains, Phase IV (KMG-IV): sequencing the most valuable type-strain genomes for metagenomic binning, comparative biology and taxonomic classification.</title>
        <authorList>
            <person name="Goeker M."/>
        </authorList>
    </citation>
    <scope>NUCLEOTIDE SEQUENCE [LARGE SCALE GENOMIC DNA]</scope>
    <source>
        <strain evidence="5 6">DSM 25897</strain>
    </source>
</reference>
<comment type="caution">
    <text evidence="5">The sequence shown here is derived from an EMBL/GenBank/DDBJ whole genome shotgun (WGS) entry which is preliminary data.</text>
</comment>
<sequence>MSDALTRPFRLALLASLLLNAALAGVLGALWLRSAGDTGDVASSERSEDARTPSPGRLGRELAPEQRALMRETFARHRAPMREHAEAARAARRAVAAVLRSEPYDRDALAAAFAELRARDGEAAAVTHAMLLDLADRLDAEGRERLAARIERAGRHHRGGRGATPKK</sequence>
<evidence type="ECO:0000256" key="3">
    <source>
        <dbReference type="ARBA" id="ARBA00045001"/>
    </source>
</evidence>
<protein>
    <recommendedName>
        <fullName evidence="2">Signaling pathway modulator ZraP</fullName>
    </recommendedName>
    <alternativeName>
        <fullName evidence="3">Zinc resistance-associated protein</fullName>
    </alternativeName>
</protein>
<dbReference type="EMBL" id="JACHHX010000003">
    <property type="protein sequence ID" value="MBB5014681.1"/>
    <property type="molecule type" value="Genomic_DNA"/>
</dbReference>